<sequence length="336" mass="37535">MKTEVVFLKPLAPFHLQTGGLSHESTDVFPRADTLSAALTYLWFRQYGEVPGFPHELPFRISSCFPVVVDEQGNQIQLYPKPLGVSIDPSSTDHKMFKSIDWIDEVLFEKWRIAGKDFMDIPSDANDKRLAFGGKVLLAEPRSFAADKLYDQLARTRVVLDRVTQASVPFHYVQTHFSASTLFSIHIQVDAAHKDTFMALLRLLGDEGIGADRTVGMGQFEVLPEVIEREYTEKEPVSKWFNLGIFNPGGQVGAIQWEDSVYSIVNRSGWVSGTSLRRSPVIAVGESALLKTAGASAPEGTIPLVLDKDSELIPEAVRIDHHVYRDCRGFFIPTMH</sequence>
<keyword evidence="3" id="KW-0694">RNA-binding</keyword>
<gene>
    <name evidence="5" type="ORF">CYPRO_3207</name>
</gene>
<organism evidence="5 6">
    <name type="scientific">Cyclonatronum proteinivorum</name>
    <dbReference type="NCBI Taxonomy" id="1457365"/>
    <lineage>
        <taxon>Bacteria</taxon>
        <taxon>Pseudomonadati</taxon>
        <taxon>Balneolota</taxon>
        <taxon>Balneolia</taxon>
        <taxon>Balneolales</taxon>
        <taxon>Cyclonatronaceae</taxon>
        <taxon>Cyclonatronum</taxon>
    </lineage>
</organism>
<dbReference type="GO" id="GO:0051607">
    <property type="term" value="P:defense response to virus"/>
    <property type="evidence" value="ECO:0007669"/>
    <property type="project" value="UniProtKB-KW"/>
</dbReference>
<protein>
    <recommendedName>
        <fullName evidence="2">CRISPR system Cms protein Csm4</fullName>
    </recommendedName>
</protein>
<name>A0A345UPN8_9BACT</name>
<dbReference type="NCBIfam" id="TIGR01903">
    <property type="entry name" value="cas5_csm4"/>
    <property type="match status" value="1"/>
</dbReference>
<keyword evidence="6" id="KW-1185">Reference proteome</keyword>
<evidence type="ECO:0000313" key="5">
    <source>
        <dbReference type="EMBL" id="AXJ02440.1"/>
    </source>
</evidence>
<evidence type="ECO:0000256" key="1">
    <source>
        <dbReference type="ARBA" id="ARBA00005772"/>
    </source>
</evidence>
<evidence type="ECO:0000256" key="2">
    <source>
        <dbReference type="ARBA" id="ARBA00016109"/>
    </source>
</evidence>
<keyword evidence="4" id="KW-0051">Antiviral defense</keyword>
<reference evidence="5 6" key="1">
    <citation type="submission" date="2018-03" db="EMBL/GenBank/DDBJ databases">
        <title>Phenotypic and genomic properties of Cyclonatronum proteinivorum gen. nov., sp. nov., a haloalkaliphilic bacteroidete from soda lakes possessing Na+-translocating rhodopsin.</title>
        <authorList>
            <person name="Toshchakov S.V."/>
            <person name="Korzhenkov A."/>
            <person name="Samarov N.I."/>
            <person name="Kublanov I.V."/>
            <person name="Muntyan M.S."/>
            <person name="Sorokin D.Y."/>
        </authorList>
    </citation>
    <scope>NUCLEOTIDE SEQUENCE [LARGE SCALE GENOMIC DNA]</scope>
    <source>
        <strain evidence="5 6">Omega</strain>
    </source>
</reference>
<proteinExistence type="inferred from homology"/>
<dbReference type="KEGG" id="cprv:CYPRO_3207"/>
<accession>A0A345UPN8</accession>
<dbReference type="AlphaFoldDB" id="A0A345UPN8"/>
<dbReference type="Proteomes" id="UP000254808">
    <property type="component" value="Chromosome"/>
</dbReference>
<dbReference type="InterPro" id="IPR005510">
    <property type="entry name" value="Csm4"/>
</dbReference>
<dbReference type="EMBL" id="CP027806">
    <property type="protein sequence ID" value="AXJ02440.1"/>
    <property type="molecule type" value="Genomic_DNA"/>
</dbReference>
<comment type="similarity">
    <text evidence="1">Belongs to the CRISPR-associated Csm4 family.</text>
</comment>
<evidence type="ECO:0000256" key="4">
    <source>
        <dbReference type="ARBA" id="ARBA00023118"/>
    </source>
</evidence>
<dbReference type="RefSeq" id="WP_114985527.1">
    <property type="nucleotide sequence ID" value="NZ_CP027806.1"/>
</dbReference>
<dbReference type="GO" id="GO:0003723">
    <property type="term" value="F:RNA binding"/>
    <property type="evidence" value="ECO:0007669"/>
    <property type="project" value="UniProtKB-KW"/>
</dbReference>
<evidence type="ECO:0000256" key="3">
    <source>
        <dbReference type="ARBA" id="ARBA00022884"/>
    </source>
</evidence>
<evidence type="ECO:0000313" key="6">
    <source>
        <dbReference type="Proteomes" id="UP000254808"/>
    </source>
</evidence>
<dbReference type="OrthoDB" id="7059961at2"/>